<dbReference type="GO" id="GO:0005829">
    <property type="term" value="C:cytosol"/>
    <property type="evidence" value="ECO:0007669"/>
    <property type="project" value="TreeGrafter"/>
</dbReference>
<sequence length="194" mass="20576">MITVAQALAEIGARSPMMPDEHVPLATAFGRVTAHDVISRVDLPPFDNAAMDGFALKVPARAGIALNVLDEVPAGVAQAHVNGEAIAIMTGAYVPEGYVTVVPVEQVDVLEADDRDRPCRIRLLNEVRAGQHVRRRGEDIAVGTCGVAAGTLLKPQHLALLAGMGEAEIKVRERPRVALITTGAELVDDLSRPL</sequence>
<feature type="non-terminal residue" evidence="2">
    <location>
        <position position="194"/>
    </location>
</feature>
<dbReference type="InterPro" id="IPR036425">
    <property type="entry name" value="MoaB/Mog-like_dom_sf"/>
</dbReference>
<organism evidence="2">
    <name type="scientific">mine drainage metagenome</name>
    <dbReference type="NCBI Taxonomy" id="410659"/>
    <lineage>
        <taxon>unclassified sequences</taxon>
        <taxon>metagenomes</taxon>
        <taxon>ecological metagenomes</taxon>
    </lineage>
</organism>
<protein>
    <submittedName>
        <fullName evidence="2">Molybdopterin biosynthesis protein MoeA</fullName>
    </submittedName>
</protein>
<evidence type="ECO:0000313" key="2">
    <source>
        <dbReference type="EMBL" id="EQD67563.1"/>
    </source>
</evidence>
<reference evidence="2" key="1">
    <citation type="submission" date="2013-08" db="EMBL/GenBank/DDBJ databases">
        <authorList>
            <person name="Mendez C."/>
            <person name="Richter M."/>
            <person name="Ferrer M."/>
            <person name="Sanchez J."/>
        </authorList>
    </citation>
    <scope>NUCLEOTIDE SEQUENCE</scope>
</reference>
<gene>
    <name evidence="2" type="ORF">B1B_05890</name>
</gene>
<comment type="caution">
    <text evidence="2">The sequence shown here is derived from an EMBL/GenBank/DDBJ whole genome shotgun (WGS) entry which is preliminary data.</text>
</comment>
<feature type="domain" description="MoeA N-terminal and linker" evidence="1">
    <location>
        <begin position="2"/>
        <end position="165"/>
    </location>
</feature>
<dbReference type="InterPro" id="IPR005110">
    <property type="entry name" value="MoeA_linker/N"/>
</dbReference>
<dbReference type="GO" id="GO:0006777">
    <property type="term" value="P:Mo-molybdopterin cofactor biosynthetic process"/>
    <property type="evidence" value="ECO:0007669"/>
    <property type="project" value="TreeGrafter"/>
</dbReference>
<dbReference type="GO" id="GO:0061599">
    <property type="term" value="F:molybdopterin molybdotransferase activity"/>
    <property type="evidence" value="ECO:0007669"/>
    <property type="project" value="TreeGrafter"/>
</dbReference>
<dbReference type="Gene3D" id="2.170.190.11">
    <property type="entry name" value="Molybdopterin biosynthesis moea protein, domain 3"/>
    <property type="match status" value="1"/>
</dbReference>
<dbReference type="InterPro" id="IPR038987">
    <property type="entry name" value="MoeA-like"/>
</dbReference>
<reference evidence="2" key="2">
    <citation type="journal article" date="2014" name="ISME J.">
        <title>Microbial stratification in low pH oxic and suboxic macroscopic growths along an acid mine drainage.</title>
        <authorList>
            <person name="Mendez-Garcia C."/>
            <person name="Mesa V."/>
            <person name="Sprenger R.R."/>
            <person name="Richter M."/>
            <person name="Diez M.S."/>
            <person name="Solano J."/>
            <person name="Bargiela R."/>
            <person name="Golyshina O.V."/>
            <person name="Manteca A."/>
            <person name="Ramos J.L."/>
            <person name="Gallego J.R."/>
            <person name="Llorente I."/>
            <person name="Martins Dos Santos V.A."/>
            <person name="Jensen O.N."/>
            <person name="Pelaez A.I."/>
            <person name="Sanchez J."/>
            <person name="Ferrer M."/>
        </authorList>
    </citation>
    <scope>NUCLEOTIDE SEQUENCE</scope>
</reference>
<dbReference type="PANTHER" id="PTHR10192:SF5">
    <property type="entry name" value="GEPHYRIN"/>
    <property type="match status" value="1"/>
</dbReference>
<evidence type="ECO:0000259" key="1">
    <source>
        <dbReference type="Pfam" id="PF03453"/>
    </source>
</evidence>
<accession>T1BG32</accession>
<dbReference type="InterPro" id="IPR036135">
    <property type="entry name" value="MoeA_linker/N_sf"/>
</dbReference>
<dbReference type="Pfam" id="PF03453">
    <property type="entry name" value="MoeA_N"/>
    <property type="match status" value="1"/>
</dbReference>
<dbReference type="EMBL" id="AUZY01003738">
    <property type="protein sequence ID" value="EQD67563.1"/>
    <property type="molecule type" value="Genomic_DNA"/>
</dbReference>
<dbReference type="SUPFAM" id="SSF63882">
    <property type="entry name" value="MoeA N-terminal region -like"/>
    <property type="match status" value="1"/>
</dbReference>
<dbReference type="AlphaFoldDB" id="T1BG32"/>
<proteinExistence type="predicted"/>
<name>T1BG32_9ZZZZ</name>
<dbReference type="Gene3D" id="3.40.980.10">
    <property type="entry name" value="MoaB/Mog-like domain"/>
    <property type="match status" value="1"/>
</dbReference>
<dbReference type="PANTHER" id="PTHR10192">
    <property type="entry name" value="MOLYBDOPTERIN BIOSYNTHESIS PROTEIN"/>
    <property type="match status" value="1"/>
</dbReference>